<organism evidence="12">
    <name type="scientific">hydrothermal vent metagenome</name>
    <dbReference type="NCBI Taxonomy" id="652676"/>
    <lineage>
        <taxon>unclassified sequences</taxon>
        <taxon>metagenomes</taxon>
        <taxon>ecological metagenomes</taxon>
    </lineage>
</organism>
<accession>A0A3B0V6H7</accession>
<dbReference type="Gene3D" id="1.20.1530.20">
    <property type="match status" value="1"/>
</dbReference>
<proteinExistence type="predicted"/>
<dbReference type="InterPro" id="IPR003148">
    <property type="entry name" value="RCK_N"/>
</dbReference>
<keyword evidence="2" id="KW-0813">Transport</keyword>
<evidence type="ECO:0000256" key="6">
    <source>
        <dbReference type="ARBA" id="ARBA00022989"/>
    </source>
</evidence>
<gene>
    <name evidence="12" type="ORF">MNBD_DELTA02-265</name>
</gene>
<dbReference type="EMBL" id="UOEZ01000041">
    <property type="protein sequence ID" value="VAW36520.1"/>
    <property type="molecule type" value="Genomic_DNA"/>
</dbReference>
<dbReference type="InterPro" id="IPR006153">
    <property type="entry name" value="Cation/H_exchanger_TM"/>
</dbReference>
<dbReference type="Pfam" id="PF00999">
    <property type="entry name" value="Na_H_Exchanger"/>
    <property type="match status" value="1"/>
</dbReference>
<feature type="transmembrane region" description="Helical" evidence="9">
    <location>
        <begin position="245"/>
        <end position="261"/>
    </location>
</feature>
<evidence type="ECO:0000259" key="11">
    <source>
        <dbReference type="Pfam" id="PF02254"/>
    </source>
</evidence>
<evidence type="ECO:0000256" key="3">
    <source>
        <dbReference type="ARBA" id="ARBA00022449"/>
    </source>
</evidence>
<keyword evidence="3" id="KW-0050">Antiport</keyword>
<feature type="transmembrane region" description="Helical" evidence="9">
    <location>
        <begin position="158"/>
        <end position="179"/>
    </location>
</feature>
<feature type="domain" description="Cation/H+ exchanger transmembrane" evidence="10">
    <location>
        <begin position="17"/>
        <end position="389"/>
    </location>
</feature>
<evidence type="ECO:0000256" key="9">
    <source>
        <dbReference type="SAM" id="Phobius"/>
    </source>
</evidence>
<feature type="transmembrane region" description="Helical" evidence="9">
    <location>
        <begin position="54"/>
        <end position="71"/>
    </location>
</feature>
<name>A0A3B0V6H7_9ZZZZ</name>
<keyword evidence="5 9" id="KW-0812">Transmembrane</keyword>
<feature type="transmembrane region" description="Helical" evidence="9">
    <location>
        <begin position="332"/>
        <end position="353"/>
    </location>
</feature>
<protein>
    <submittedName>
        <fullName evidence="12">Sodium/hydrogen exchanger family protein</fullName>
    </submittedName>
</protein>
<sequence>MTEIFLVGIATLTVVGVGSQWLAWRFGVPSILLLLIFGFVIGPVTGFFDPDAFLGDLLLPVVSVSVAIILFEGGLSLRISELKGYGAVVRNLVTLGVAVTWLVSALSAHYIAGVDLSISILLGAVLVVTGPTVIIPLLRHVRPVGYLASILRWEGIVIDPIGATLAVLVFEVIVAGGLFEGTSAAVAAVVKTIVIGGVAGGLGAFILKELLKRFWIPDFLQSPFTLMMVIAIFTVSDHFQSESGLLSVTLMGIFLANQKAVTVRHIAEFKENLRVLLIGTLFILLAARLRIADLSQLNLGSLAFLATLIVIARPLAVLLSTIGSGLKFKERFFLMCIAPRGIVAAAISSVFALKLMEQGYAQAELMVPLTFMVIIGTVALYGLGSAPVAALLGIARPNPQGILFIGAHPWARAVAKALKDEGIEVLLTDNNWANISQARMAGLPAYYGNVLSESLPDKLDLSGLGRLIALTPNDNVNSLSAMQFSDEFESERLYQLPLQDTKRASESIRGRLVFGEGVNYSYIDTRFRAGMVIKKTKLTEEFHFDAFKARYSGAVPMFVIKENKELQVFTIEPPLIPQPGDTVISLLRPIEEDVEERQAKKQAKKQAKTREG</sequence>
<dbReference type="PANTHER" id="PTHR32507:SF0">
    <property type="entry name" value="NA(+)_H(+) ANTIPORTER 2-RELATED"/>
    <property type="match status" value="1"/>
</dbReference>
<evidence type="ECO:0000256" key="8">
    <source>
        <dbReference type="ARBA" id="ARBA00023136"/>
    </source>
</evidence>
<comment type="subcellular location">
    <subcellularLocation>
        <location evidence="1">Cell membrane</location>
        <topology evidence="1">Multi-pass membrane protein</topology>
    </subcellularLocation>
</comment>
<evidence type="ECO:0000256" key="4">
    <source>
        <dbReference type="ARBA" id="ARBA00022475"/>
    </source>
</evidence>
<feature type="transmembrane region" description="Helical" evidence="9">
    <location>
        <begin position="273"/>
        <end position="291"/>
    </location>
</feature>
<feature type="transmembrane region" description="Helical" evidence="9">
    <location>
        <begin position="297"/>
        <end position="320"/>
    </location>
</feature>
<reference evidence="12" key="1">
    <citation type="submission" date="2018-06" db="EMBL/GenBank/DDBJ databases">
        <authorList>
            <person name="Zhirakovskaya E."/>
        </authorList>
    </citation>
    <scope>NUCLEOTIDE SEQUENCE</scope>
</reference>
<dbReference type="Gene3D" id="3.40.50.720">
    <property type="entry name" value="NAD(P)-binding Rossmann-like Domain"/>
    <property type="match status" value="1"/>
</dbReference>
<evidence type="ECO:0000256" key="5">
    <source>
        <dbReference type="ARBA" id="ARBA00022692"/>
    </source>
</evidence>
<keyword evidence="8 9" id="KW-0472">Membrane</keyword>
<feature type="transmembrane region" description="Helical" evidence="9">
    <location>
        <begin position="31"/>
        <end position="48"/>
    </location>
</feature>
<evidence type="ECO:0000313" key="12">
    <source>
        <dbReference type="EMBL" id="VAW36520.1"/>
    </source>
</evidence>
<dbReference type="GO" id="GO:0006813">
    <property type="term" value="P:potassium ion transport"/>
    <property type="evidence" value="ECO:0007669"/>
    <property type="project" value="InterPro"/>
</dbReference>
<dbReference type="GO" id="GO:0005886">
    <property type="term" value="C:plasma membrane"/>
    <property type="evidence" value="ECO:0007669"/>
    <property type="project" value="UniProtKB-SubCell"/>
</dbReference>
<keyword evidence="4" id="KW-1003">Cell membrane</keyword>
<evidence type="ECO:0000256" key="7">
    <source>
        <dbReference type="ARBA" id="ARBA00023065"/>
    </source>
</evidence>
<feature type="transmembrane region" description="Helical" evidence="9">
    <location>
        <begin position="118"/>
        <end position="138"/>
    </location>
</feature>
<feature type="transmembrane region" description="Helical" evidence="9">
    <location>
        <begin position="185"/>
        <end position="207"/>
    </location>
</feature>
<dbReference type="InterPro" id="IPR038770">
    <property type="entry name" value="Na+/solute_symporter_sf"/>
</dbReference>
<feature type="transmembrane region" description="Helical" evidence="9">
    <location>
        <begin position="6"/>
        <end position="24"/>
    </location>
</feature>
<evidence type="ECO:0000256" key="1">
    <source>
        <dbReference type="ARBA" id="ARBA00004651"/>
    </source>
</evidence>
<keyword evidence="6 9" id="KW-1133">Transmembrane helix</keyword>
<evidence type="ECO:0000256" key="2">
    <source>
        <dbReference type="ARBA" id="ARBA00022448"/>
    </source>
</evidence>
<dbReference type="Pfam" id="PF02254">
    <property type="entry name" value="TrkA_N"/>
    <property type="match status" value="1"/>
</dbReference>
<dbReference type="AlphaFoldDB" id="A0A3B0V6H7"/>
<dbReference type="GO" id="GO:1902600">
    <property type="term" value="P:proton transmembrane transport"/>
    <property type="evidence" value="ECO:0007669"/>
    <property type="project" value="InterPro"/>
</dbReference>
<dbReference type="InterPro" id="IPR036291">
    <property type="entry name" value="NAD(P)-bd_dom_sf"/>
</dbReference>
<feature type="transmembrane region" description="Helical" evidence="9">
    <location>
        <begin position="92"/>
        <end position="112"/>
    </location>
</feature>
<evidence type="ECO:0000259" key="10">
    <source>
        <dbReference type="Pfam" id="PF00999"/>
    </source>
</evidence>
<dbReference type="GO" id="GO:0015297">
    <property type="term" value="F:antiporter activity"/>
    <property type="evidence" value="ECO:0007669"/>
    <property type="project" value="UniProtKB-KW"/>
</dbReference>
<feature type="transmembrane region" description="Helical" evidence="9">
    <location>
        <begin position="219"/>
        <end position="239"/>
    </location>
</feature>
<feature type="domain" description="RCK N-terminal" evidence="11">
    <location>
        <begin position="403"/>
        <end position="487"/>
    </location>
</feature>
<dbReference type="SUPFAM" id="SSF51735">
    <property type="entry name" value="NAD(P)-binding Rossmann-fold domains"/>
    <property type="match status" value="1"/>
</dbReference>
<feature type="transmembrane region" description="Helical" evidence="9">
    <location>
        <begin position="365"/>
        <end position="394"/>
    </location>
</feature>
<keyword evidence="7" id="KW-0406">Ion transport</keyword>
<dbReference type="PANTHER" id="PTHR32507">
    <property type="entry name" value="NA(+)/H(+) ANTIPORTER 1"/>
    <property type="match status" value="1"/>
</dbReference>